<comment type="caution">
    <text evidence="2">The sequence shown here is derived from an EMBL/GenBank/DDBJ whole genome shotgun (WGS) entry which is preliminary data.</text>
</comment>
<dbReference type="InterPro" id="IPR011010">
    <property type="entry name" value="DNA_brk_join_enz"/>
</dbReference>
<dbReference type="GO" id="GO:0006310">
    <property type="term" value="P:DNA recombination"/>
    <property type="evidence" value="ECO:0007669"/>
    <property type="project" value="UniProtKB-KW"/>
</dbReference>
<dbReference type="EMBL" id="JALNTZ010000007">
    <property type="protein sequence ID" value="KAJ3645921.1"/>
    <property type="molecule type" value="Genomic_DNA"/>
</dbReference>
<evidence type="ECO:0000313" key="3">
    <source>
        <dbReference type="Proteomes" id="UP001168821"/>
    </source>
</evidence>
<reference evidence="2" key="1">
    <citation type="journal article" date="2023" name="G3 (Bethesda)">
        <title>Whole genome assemblies of Zophobas morio and Tenebrio molitor.</title>
        <authorList>
            <person name="Kaur S."/>
            <person name="Stinson S.A."/>
            <person name="diCenzo G.C."/>
        </authorList>
    </citation>
    <scope>NUCLEOTIDE SEQUENCE</scope>
    <source>
        <strain evidence="2">QUZm001</strain>
    </source>
</reference>
<dbReference type="GO" id="GO:0003677">
    <property type="term" value="F:DNA binding"/>
    <property type="evidence" value="ECO:0007669"/>
    <property type="project" value="InterPro"/>
</dbReference>
<gene>
    <name evidence="2" type="ORF">Zmor_023540</name>
</gene>
<protein>
    <submittedName>
        <fullName evidence="2">Uncharacterized protein</fullName>
    </submittedName>
</protein>
<dbReference type="AlphaFoldDB" id="A0AA38M783"/>
<name>A0AA38M783_9CUCU</name>
<evidence type="ECO:0000313" key="2">
    <source>
        <dbReference type="EMBL" id="KAJ3645921.1"/>
    </source>
</evidence>
<dbReference type="Proteomes" id="UP001168821">
    <property type="component" value="Unassembled WGS sequence"/>
</dbReference>
<sequence length="172" mass="19597">MCAVLRTLQHFRECESFKPTPQDREVPDKDFLSKKVICVMGVAGACRTDELCNMKMKDIIVKEDIIIVNIPTSKNGASRKFVVIEHLWTEIIRKSTSKRPTPDMPKLLIGFRGDKPTRQNISHNTISKTPNTTAKFLGLKNPDQYTGHSSHQLQFHSRPLPAVQRTKFVTPR</sequence>
<keyword evidence="3" id="KW-1185">Reference proteome</keyword>
<dbReference type="InterPro" id="IPR013762">
    <property type="entry name" value="Integrase-like_cat_sf"/>
</dbReference>
<dbReference type="GO" id="GO:0015074">
    <property type="term" value="P:DNA integration"/>
    <property type="evidence" value="ECO:0007669"/>
    <property type="project" value="InterPro"/>
</dbReference>
<dbReference type="Gene3D" id="1.10.443.10">
    <property type="entry name" value="Intergrase catalytic core"/>
    <property type="match status" value="1"/>
</dbReference>
<organism evidence="2 3">
    <name type="scientific">Zophobas morio</name>
    <dbReference type="NCBI Taxonomy" id="2755281"/>
    <lineage>
        <taxon>Eukaryota</taxon>
        <taxon>Metazoa</taxon>
        <taxon>Ecdysozoa</taxon>
        <taxon>Arthropoda</taxon>
        <taxon>Hexapoda</taxon>
        <taxon>Insecta</taxon>
        <taxon>Pterygota</taxon>
        <taxon>Neoptera</taxon>
        <taxon>Endopterygota</taxon>
        <taxon>Coleoptera</taxon>
        <taxon>Polyphaga</taxon>
        <taxon>Cucujiformia</taxon>
        <taxon>Tenebrionidae</taxon>
        <taxon>Zophobas</taxon>
    </lineage>
</organism>
<dbReference type="SUPFAM" id="SSF56349">
    <property type="entry name" value="DNA breaking-rejoining enzymes"/>
    <property type="match status" value="1"/>
</dbReference>
<proteinExistence type="predicted"/>
<evidence type="ECO:0000256" key="1">
    <source>
        <dbReference type="ARBA" id="ARBA00023172"/>
    </source>
</evidence>
<keyword evidence="1" id="KW-0233">DNA recombination</keyword>
<accession>A0AA38M783</accession>